<proteinExistence type="predicted"/>
<name>A0A6C0C748_9ZZZZ</name>
<dbReference type="AlphaFoldDB" id="A0A6C0C748"/>
<protein>
    <submittedName>
        <fullName evidence="1">Uncharacterized protein</fullName>
    </submittedName>
</protein>
<reference evidence="1" key="1">
    <citation type="journal article" date="2020" name="Nature">
        <title>Giant virus diversity and host interactions through global metagenomics.</title>
        <authorList>
            <person name="Schulz F."/>
            <person name="Roux S."/>
            <person name="Paez-Espino D."/>
            <person name="Jungbluth S."/>
            <person name="Walsh D.A."/>
            <person name="Denef V.J."/>
            <person name="McMahon K.D."/>
            <person name="Konstantinidis K.T."/>
            <person name="Eloe-Fadrosh E.A."/>
            <person name="Kyrpides N.C."/>
            <person name="Woyke T."/>
        </authorList>
    </citation>
    <scope>NUCLEOTIDE SEQUENCE</scope>
    <source>
        <strain evidence="1">GVMAG-M-3300020192-26</strain>
    </source>
</reference>
<evidence type="ECO:0000313" key="1">
    <source>
        <dbReference type="EMBL" id="QHT00153.1"/>
    </source>
</evidence>
<organism evidence="1">
    <name type="scientific">viral metagenome</name>
    <dbReference type="NCBI Taxonomy" id="1070528"/>
    <lineage>
        <taxon>unclassified sequences</taxon>
        <taxon>metagenomes</taxon>
        <taxon>organismal metagenomes</taxon>
    </lineage>
</organism>
<accession>A0A6C0C748</accession>
<sequence>MNNQNVKVSPSPTDNLYQPMFQQNPVYYQNNMPFAANVGTMPLNQGNYNTVFRPNKQAKFNGEQPKAMFNNGGFINRGGLIDNNLYDILLHEEIREYSVLIDSKDRNYQMYPNPFRYDVKFSPAPRSREKVDGKYTTYEDPNPIINEAFTNVRYIVLEDIILPNFTKIYSVNKKKTRENGIVDIVKDWKIDKTRPLTEYLYVVLNIAEYNDVNIRSTNDVLSDSFATIYFDEFTSGTHYAGTTNNGIKIFQQDQLASITNWKISFCDPYGVPLSCKHLDKNIKSNFECLCDANNEDGDDEYPICFRHNLFHPLNPLFQHHLHFRVGVVEPRLGKMTFS</sequence>
<dbReference type="EMBL" id="MN739353">
    <property type="protein sequence ID" value="QHT00153.1"/>
    <property type="molecule type" value="Genomic_DNA"/>
</dbReference>